<gene>
    <name evidence="14" type="ORF">SAMN05660831_02515</name>
</gene>
<keyword evidence="10 12" id="KW-0472">Membrane</keyword>
<protein>
    <submittedName>
        <fullName evidence="14">Voltage-gated potassium channel</fullName>
    </submittedName>
</protein>
<dbReference type="EMBL" id="FOMJ01000011">
    <property type="protein sequence ID" value="SFD88102.1"/>
    <property type="molecule type" value="Genomic_DNA"/>
</dbReference>
<comment type="subcellular location">
    <subcellularLocation>
        <location evidence="1">Membrane</location>
        <topology evidence="1">Multi-pass membrane protein</topology>
    </subcellularLocation>
</comment>
<dbReference type="Pfam" id="PF00520">
    <property type="entry name" value="Ion_trans"/>
    <property type="match status" value="1"/>
</dbReference>
<proteinExistence type="predicted"/>
<dbReference type="STRING" id="1123397.SAMN05660831_02515"/>
<evidence type="ECO:0000256" key="8">
    <source>
        <dbReference type="ARBA" id="ARBA00022989"/>
    </source>
</evidence>
<keyword evidence="5" id="KW-0631">Potassium channel</keyword>
<keyword evidence="3" id="KW-0633">Potassium transport</keyword>
<keyword evidence="8 12" id="KW-1133">Transmembrane helix</keyword>
<sequence length="250" mass="26922">MAGLERLHAALSNGHGDTRLSWTNRIVIGLIIAASLTAVLETEPVIREAVPTGLFIGLEAFFVIAFSVEYLLRLAAVGVEPRYAGITGRLRYMVSFWAIVDLLAILPSLLLLGGQESFLLRLARLLRLLRIARLGRFTAALNDLVEALRGRRYELLISVAAAGFLLLVSASVLYVLEAEAQPESFGSIPRALWWSVATLTTVGYGDVYPITPLGRIFAGITAIAGIGLIAMPAGIIAAALSDLVQRRRDG</sequence>
<dbReference type="GO" id="GO:0008076">
    <property type="term" value="C:voltage-gated potassium channel complex"/>
    <property type="evidence" value="ECO:0007669"/>
    <property type="project" value="InterPro"/>
</dbReference>
<feature type="transmembrane region" description="Helical" evidence="12">
    <location>
        <begin position="52"/>
        <end position="72"/>
    </location>
</feature>
<evidence type="ECO:0000256" key="5">
    <source>
        <dbReference type="ARBA" id="ARBA00022826"/>
    </source>
</evidence>
<dbReference type="PANTHER" id="PTHR11537">
    <property type="entry name" value="VOLTAGE-GATED POTASSIUM CHANNEL"/>
    <property type="match status" value="1"/>
</dbReference>
<dbReference type="InterPro" id="IPR028325">
    <property type="entry name" value="VG_K_chnl"/>
</dbReference>
<feature type="transmembrane region" description="Helical" evidence="12">
    <location>
        <begin position="155"/>
        <end position="176"/>
    </location>
</feature>
<evidence type="ECO:0000256" key="4">
    <source>
        <dbReference type="ARBA" id="ARBA00022692"/>
    </source>
</evidence>
<evidence type="ECO:0000259" key="13">
    <source>
        <dbReference type="Pfam" id="PF00520"/>
    </source>
</evidence>
<keyword evidence="15" id="KW-1185">Reference proteome</keyword>
<keyword evidence="2" id="KW-0813">Transport</keyword>
<dbReference type="Gene3D" id="1.10.287.70">
    <property type="match status" value="1"/>
</dbReference>
<evidence type="ECO:0000256" key="10">
    <source>
        <dbReference type="ARBA" id="ARBA00023136"/>
    </source>
</evidence>
<dbReference type="InterPro" id="IPR005821">
    <property type="entry name" value="Ion_trans_dom"/>
</dbReference>
<name>A0A1I1VYS6_9GAMM</name>
<keyword evidence="7" id="KW-0630">Potassium</keyword>
<evidence type="ECO:0000256" key="12">
    <source>
        <dbReference type="SAM" id="Phobius"/>
    </source>
</evidence>
<feature type="transmembrane region" description="Helical" evidence="12">
    <location>
        <begin position="92"/>
        <end position="112"/>
    </location>
</feature>
<dbReference type="Proteomes" id="UP000198611">
    <property type="component" value="Unassembled WGS sequence"/>
</dbReference>
<keyword evidence="6" id="KW-0851">Voltage-gated channel</keyword>
<feature type="transmembrane region" description="Helical" evidence="12">
    <location>
        <begin position="22"/>
        <end position="40"/>
    </location>
</feature>
<dbReference type="GO" id="GO:0001508">
    <property type="term" value="P:action potential"/>
    <property type="evidence" value="ECO:0007669"/>
    <property type="project" value="TreeGrafter"/>
</dbReference>
<evidence type="ECO:0000256" key="6">
    <source>
        <dbReference type="ARBA" id="ARBA00022882"/>
    </source>
</evidence>
<evidence type="ECO:0000256" key="1">
    <source>
        <dbReference type="ARBA" id="ARBA00004141"/>
    </source>
</evidence>
<dbReference type="InterPro" id="IPR027359">
    <property type="entry name" value="Volt_channel_dom_sf"/>
</dbReference>
<reference evidence="14 15" key="1">
    <citation type="submission" date="2016-10" db="EMBL/GenBank/DDBJ databases">
        <authorList>
            <person name="de Groot N.N."/>
        </authorList>
    </citation>
    <scope>NUCLEOTIDE SEQUENCE [LARGE SCALE GENOMIC DNA]</scope>
    <source>
        <strain evidence="14 15">HL3</strain>
    </source>
</reference>
<keyword evidence="11 14" id="KW-0407">Ion channel</keyword>
<evidence type="ECO:0000256" key="3">
    <source>
        <dbReference type="ARBA" id="ARBA00022538"/>
    </source>
</evidence>
<dbReference type="RefSeq" id="WP_162841051.1">
    <property type="nucleotide sequence ID" value="NZ_FOMJ01000011.1"/>
</dbReference>
<accession>A0A1I1VYS6</accession>
<dbReference type="Gene3D" id="1.20.120.350">
    <property type="entry name" value="Voltage-gated potassium channels. Chain C"/>
    <property type="match status" value="1"/>
</dbReference>
<dbReference type="PRINTS" id="PR00169">
    <property type="entry name" value="KCHANNEL"/>
</dbReference>
<dbReference type="AlphaFoldDB" id="A0A1I1VYS6"/>
<evidence type="ECO:0000256" key="9">
    <source>
        <dbReference type="ARBA" id="ARBA00023065"/>
    </source>
</evidence>
<feature type="transmembrane region" description="Helical" evidence="12">
    <location>
        <begin position="216"/>
        <end position="240"/>
    </location>
</feature>
<feature type="domain" description="Ion transport" evidence="13">
    <location>
        <begin position="21"/>
        <end position="246"/>
    </location>
</feature>
<organism evidence="14 15">
    <name type="scientific">Thiohalospira halophila DSM 15071</name>
    <dbReference type="NCBI Taxonomy" id="1123397"/>
    <lineage>
        <taxon>Bacteria</taxon>
        <taxon>Pseudomonadati</taxon>
        <taxon>Pseudomonadota</taxon>
        <taxon>Gammaproteobacteria</taxon>
        <taxon>Thiohalospirales</taxon>
        <taxon>Thiohalospiraceae</taxon>
        <taxon>Thiohalospira</taxon>
    </lineage>
</organism>
<evidence type="ECO:0000313" key="14">
    <source>
        <dbReference type="EMBL" id="SFD88102.1"/>
    </source>
</evidence>
<keyword evidence="4 12" id="KW-0812">Transmembrane</keyword>
<dbReference type="SUPFAM" id="SSF81324">
    <property type="entry name" value="Voltage-gated potassium channels"/>
    <property type="match status" value="1"/>
</dbReference>
<evidence type="ECO:0000256" key="2">
    <source>
        <dbReference type="ARBA" id="ARBA00022448"/>
    </source>
</evidence>
<evidence type="ECO:0000313" key="15">
    <source>
        <dbReference type="Proteomes" id="UP000198611"/>
    </source>
</evidence>
<dbReference type="PANTHER" id="PTHR11537:SF254">
    <property type="entry name" value="POTASSIUM VOLTAGE-GATED CHANNEL PROTEIN SHAB"/>
    <property type="match status" value="1"/>
</dbReference>
<evidence type="ECO:0000256" key="7">
    <source>
        <dbReference type="ARBA" id="ARBA00022958"/>
    </source>
</evidence>
<keyword evidence="9" id="KW-0406">Ion transport</keyword>
<evidence type="ECO:0000256" key="11">
    <source>
        <dbReference type="ARBA" id="ARBA00023303"/>
    </source>
</evidence>
<dbReference type="GO" id="GO:0005249">
    <property type="term" value="F:voltage-gated potassium channel activity"/>
    <property type="evidence" value="ECO:0007669"/>
    <property type="project" value="InterPro"/>
</dbReference>